<protein>
    <submittedName>
        <fullName evidence="2">Uncharacterized protein</fullName>
    </submittedName>
</protein>
<proteinExistence type="predicted"/>
<dbReference type="EMBL" id="MCRK01000034">
    <property type="protein sequence ID" value="OPA77986.1"/>
    <property type="molecule type" value="Genomic_DNA"/>
</dbReference>
<gene>
    <name evidence="2" type="ORF">BFG04_03455</name>
</gene>
<keyword evidence="1" id="KW-0812">Transmembrane</keyword>
<comment type="caution">
    <text evidence="2">The sequence shown here is derived from an EMBL/GenBank/DDBJ whole genome shotgun (WGS) entry which is preliminary data.</text>
</comment>
<reference evidence="2 3" key="1">
    <citation type="submission" date="2016-08" db="EMBL/GenBank/DDBJ databases">
        <title>Campylobacter species from sea mammals.</title>
        <authorList>
            <person name="Gilbert M.J."/>
            <person name="Byrne B.A."/>
            <person name="Zomer A.L."/>
            <person name="Wagenaar J.A."/>
        </authorList>
    </citation>
    <scope>NUCLEOTIDE SEQUENCE [LARGE SCALE GENOMIC DNA]</scope>
    <source>
        <strain evidence="2 3">1105248</strain>
    </source>
</reference>
<evidence type="ECO:0000256" key="1">
    <source>
        <dbReference type="SAM" id="Phobius"/>
    </source>
</evidence>
<keyword evidence="1" id="KW-1133">Transmembrane helix</keyword>
<accession>A0AAX0LA78</accession>
<dbReference type="RefSeq" id="WP_078415473.1">
    <property type="nucleotide sequence ID" value="NZ_MCRK01000034.1"/>
</dbReference>
<feature type="transmembrane region" description="Helical" evidence="1">
    <location>
        <begin position="156"/>
        <end position="175"/>
    </location>
</feature>
<feature type="transmembrane region" description="Helical" evidence="1">
    <location>
        <begin position="51"/>
        <end position="78"/>
    </location>
</feature>
<sequence>MQNNKIKDFLKKLDNFNFLEIIPLDRKYGTSDDELENEKAKNRTYLGKNSAMLVNIAFYINVVSLMVPLGMVLDFYYFNNSFEAGSTIIKCIFIYLICISQLNKLRHRILGNKVSLFCYDYDNYKSLFNKKRLDIVTYSFCLLFYRPLDKTPMHKNILALFFIFEPAIVGLYEIIAY</sequence>
<keyword evidence="1" id="KW-0472">Membrane</keyword>
<name>A0AAX0LA78_9BACT</name>
<evidence type="ECO:0000313" key="3">
    <source>
        <dbReference type="Proteomes" id="UP000189728"/>
    </source>
</evidence>
<dbReference type="Proteomes" id="UP000189728">
    <property type="component" value="Unassembled WGS sequence"/>
</dbReference>
<feature type="transmembrane region" description="Helical" evidence="1">
    <location>
        <begin position="84"/>
        <end position="103"/>
    </location>
</feature>
<evidence type="ECO:0000313" key="2">
    <source>
        <dbReference type="EMBL" id="OPA77986.1"/>
    </source>
</evidence>
<organism evidence="2 3">
    <name type="scientific">Campylobacter pinnipediorum subsp. pinnipediorum</name>
    <dbReference type="NCBI Taxonomy" id="1660067"/>
    <lineage>
        <taxon>Bacteria</taxon>
        <taxon>Pseudomonadati</taxon>
        <taxon>Campylobacterota</taxon>
        <taxon>Epsilonproteobacteria</taxon>
        <taxon>Campylobacterales</taxon>
        <taxon>Campylobacteraceae</taxon>
        <taxon>Campylobacter</taxon>
    </lineage>
</organism>
<dbReference type="AlphaFoldDB" id="A0AAX0LA78"/>